<proteinExistence type="predicted"/>
<evidence type="ECO:0000313" key="5">
    <source>
        <dbReference type="Proteomes" id="UP000586918"/>
    </source>
</evidence>
<accession>A0A848DHK1</accession>
<evidence type="ECO:0000313" key="4">
    <source>
        <dbReference type="EMBL" id="NMH91974.1"/>
    </source>
</evidence>
<keyword evidence="3" id="KW-0472">Membrane</keyword>
<gene>
    <name evidence="4" type="ORF">HF519_10410</name>
</gene>
<dbReference type="EMBL" id="JAAXKZ010000028">
    <property type="protein sequence ID" value="NMH91974.1"/>
    <property type="molecule type" value="Genomic_DNA"/>
</dbReference>
<evidence type="ECO:0000256" key="2">
    <source>
        <dbReference type="ARBA" id="ARBA00023163"/>
    </source>
</evidence>
<evidence type="ECO:0000256" key="1">
    <source>
        <dbReference type="ARBA" id="ARBA00023015"/>
    </source>
</evidence>
<dbReference type="Gene3D" id="1.10.10.1320">
    <property type="entry name" value="Anti-sigma factor, zinc-finger domain"/>
    <property type="match status" value="1"/>
</dbReference>
<dbReference type="Proteomes" id="UP000586918">
    <property type="component" value="Unassembled WGS sequence"/>
</dbReference>
<evidence type="ECO:0000256" key="3">
    <source>
        <dbReference type="SAM" id="Phobius"/>
    </source>
</evidence>
<reference evidence="4 5" key="1">
    <citation type="submission" date="2020-04" db="EMBL/GenBank/DDBJ databases">
        <authorList>
            <person name="Klaysubun C."/>
            <person name="Duangmal K."/>
            <person name="Lipun K."/>
        </authorList>
    </citation>
    <scope>NUCLEOTIDE SEQUENCE [LARGE SCALE GENOMIC DNA]</scope>
    <source>
        <strain evidence="4 5">DSM 45300</strain>
    </source>
</reference>
<comment type="caution">
    <text evidence="4">The sequence shown here is derived from an EMBL/GenBank/DDBJ whole genome shotgun (WGS) entry which is preliminary data.</text>
</comment>
<dbReference type="RefSeq" id="WP_169412572.1">
    <property type="nucleotide sequence ID" value="NZ_JAAXKZ010000028.1"/>
</dbReference>
<keyword evidence="3" id="KW-1133">Transmembrane helix</keyword>
<evidence type="ECO:0008006" key="6">
    <source>
        <dbReference type="Google" id="ProtNLM"/>
    </source>
</evidence>
<keyword evidence="3" id="KW-0812">Transmembrane</keyword>
<keyword evidence="1" id="KW-0805">Transcription regulation</keyword>
<sequence length="220" mass="23464">MTEHDCEHYRDSAPELALGMMTGRERAAALTHLQCCPACRALVEGLTRIHDRLRALIPDAEPQPGFESRVLDRLHPVRPTAGRRMAAAIAVAVVLLGLGWAFVANTAPGPPGAVAAGQRSVLFAALTTKGREIGQAYAYPGEPSWLYMYLEAGRPGGMVTCTLLFRDGTGMTSDPIPIVAGDAFWGGPAPVDRTMLTGLQVTDEAGQVIATGRFDVPGWR</sequence>
<name>A0A848DHK1_9PSEU</name>
<keyword evidence="5" id="KW-1185">Reference proteome</keyword>
<protein>
    <recommendedName>
        <fullName evidence="6">Zinc-finger domain-containing protein</fullName>
    </recommendedName>
</protein>
<dbReference type="AlphaFoldDB" id="A0A848DHK1"/>
<keyword evidence="2" id="KW-0804">Transcription</keyword>
<organism evidence="4 5">
    <name type="scientific">Pseudonocardia bannensis</name>
    <dbReference type="NCBI Taxonomy" id="630973"/>
    <lineage>
        <taxon>Bacteria</taxon>
        <taxon>Bacillati</taxon>
        <taxon>Actinomycetota</taxon>
        <taxon>Actinomycetes</taxon>
        <taxon>Pseudonocardiales</taxon>
        <taxon>Pseudonocardiaceae</taxon>
        <taxon>Pseudonocardia</taxon>
    </lineage>
</organism>
<feature type="transmembrane region" description="Helical" evidence="3">
    <location>
        <begin position="85"/>
        <end position="103"/>
    </location>
</feature>
<dbReference type="InterPro" id="IPR041916">
    <property type="entry name" value="Anti_sigma_zinc_sf"/>
</dbReference>